<dbReference type="Proteomes" id="UP000092666">
    <property type="component" value="Unassembled WGS sequence"/>
</dbReference>
<dbReference type="PANTHER" id="PTHR22881:SF27">
    <property type="entry name" value="BROMODOMAIN CONTAINING 7_9"/>
    <property type="match status" value="1"/>
</dbReference>
<feature type="compositionally biased region" description="Basic and acidic residues" evidence="3">
    <location>
        <begin position="1021"/>
        <end position="1038"/>
    </location>
</feature>
<feature type="region of interest" description="Disordered" evidence="3">
    <location>
        <begin position="411"/>
        <end position="437"/>
    </location>
</feature>
<dbReference type="SUPFAM" id="SSF47370">
    <property type="entry name" value="Bromodomain"/>
    <property type="match status" value="1"/>
</dbReference>
<proteinExistence type="predicted"/>
<name>A0A1B9GHB2_9TREE</name>
<keyword evidence="1 2" id="KW-0103">Bromodomain</keyword>
<feature type="compositionally biased region" description="Pro residues" evidence="3">
    <location>
        <begin position="1008"/>
        <end position="1019"/>
    </location>
</feature>
<evidence type="ECO:0000256" key="3">
    <source>
        <dbReference type="SAM" id="MobiDB-lite"/>
    </source>
</evidence>
<reference evidence="6" key="2">
    <citation type="submission" date="2013-12" db="EMBL/GenBank/DDBJ databases">
        <title>Evolution of pathogenesis and genome organization in the Tremellales.</title>
        <authorList>
            <person name="Cuomo C."/>
            <person name="Litvintseva A."/>
            <person name="Heitman J."/>
            <person name="Chen Y."/>
            <person name="Sun S."/>
            <person name="Springer D."/>
            <person name="Dromer F."/>
            <person name="Young S."/>
            <person name="Zeng Q."/>
            <person name="Chapman S."/>
            <person name="Gujja S."/>
            <person name="Saif S."/>
            <person name="Birren B."/>
        </authorList>
    </citation>
    <scope>NUCLEOTIDE SEQUENCE [LARGE SCALE GENOMIC DNA]</scope>
    <source>
        <strain evidence="6">BCC8398</strain>
    </source>
</reference>
<dbReference type="PANTHER" id="PTHR22881">
    <property type="entry name" value="BROMODOMAIN CONTAINING PROTEIN"/>
    <property type="match status" value="1"/>
</dbReference>
<feature type="compositionally biased region" description="Acidic residues" evidence="3">
    <location>
        <begin position="139"/>
        <end position="151"/>
    </location>
</feature>
<feature type="compositionally biased region" description="Basic and acidic residues" evidence="3">
    <location>
        <begin position="703"/>
        <end position="717"/>
    </location>
</feature>
<feature type="region of interest" description="Disordered" evidence="3">
    <location>
        <begin position="1006"/>
        <end position="1038"/>
    </location>
</feature>
<evidence type="ECO:0000256" key="2">
    <source>
        <dbReference type="PROSITE-ProRule" id="PRU00035"/>
    </source>
</evidence>
<dbReference type="GO" id="GO:0005634">
    <property type="term" value="C:nucleus"/>
    <property type="evidence" value="ECO:0007669"/>
    <property type="project" value="TreeGrafter"/>
</dbReference>
<gene>
    <name evidence="5" type="ORF">I316_07951</name>
</gene>
<dbReference type="STRING" id="1296120.A0A1B9GHB2"/>
<dbReference type="InterPro" id="IPR036427">
    <property type="entry name" value="Bromodomain-like_sf"/>
</dbReference>
<dbReference type="EMBL" id="KV700150">
    <property type="protein sequence ID" value="OCF30423.1"/>
    <property type="molecule type" value="Genomic_DNA"/>
</dbReference>
<evidence type="ECO:0000259" key="4">
    <source>
        <dbReference type="PROSITE" id="PS50014"/>
    </source>
</evidence>
<dbReference type="InterPro" id="IPR051831">
    <property type="entry name" value="Bromodomain_contain_prot"/>
</dbReference>
<evidence type="ECO:0000313" key="5">
    <source>
        <dbReference type="EMBL" id="OCF30423.1"/>
    </source>
</evidence>
<dbReference type="Pfam" id="PF00439">
    <property type="entry name" value="Bromodomain"/>
    <property type="match status" value="1"/>
</dbReference>
<feature type="compositionally biased region" description="Low complexity" evidence="3">
    <location>
        <begin position="217"/>
        <end position="226"/>
    </location>
</feature>
<dbReference type="OrthoDB" id="21449at2759"/>
<dbReference type="SMART" id="SM00297">
    <property type="entry name" value="BROMO"/>
    <property type="match status" value="1"/>
</dbReference>
<feature type="domain" description="Bromo" evidence="4">
    <location>
        <begin position="319"/>
        <end position="392"/>
    </location>
</feature>
<dbReference type="Gene3D" id="1.20.920.10">
    <property type="entry name" value="Bromodomain-like"/>
    <property type="match status" value="1"/>
</dbReference>
<dbReference type="GO" id="GO:0006325">
    <property type="term" value="P:chromatin organization"/>
    <property type="evidence" value="ECO:0007669"/>
    <property type="project" value="UniProtKB-ARBA"/>
</dbReference>
<feature type="compositionally biased region" description="Low complexity" evidence="3">
    <location>
        <begin position="917"/>
        <end position="927"/>
    </location>
</feature>
<reference evidence="5 6" key="1">
    <citation type="submission" date="2013-07" db="EMBL/GenBank/DDBJ databases">
        <title>The Genome Sequence of Cryptococcus heveanensis BCC8398.</title>
        <authorList>
            <consortium name="The Broad Institute Genome Sequencing Platform"/>
            <person name="Cuomo C."/>
            <person name="Litvintseva A."/>
            <person name="Chen Y."/>
            <person name="Heitman J."/>
            <person name="Sun S."/>
            <person name="Springer D."/>
            <person name="Dromer F."/>
            <person name="Young S.K."/>
            <person name="Zeng Q."/>
            <person name="Gargeya S."/>
            <person name="Fitzgerald M."/>
            <person name="Abouelleil A."/>
            <person name="Alvarado L."/>
            <person name="Berlin A.M."/>
            <person name="Chapman S.B."/>
            <person name="Dewar J."/>
            <person name="Goldberg J."/>
            <person name="Griggs A."/>
            <person name="Gujja S."/>
            <person name="Hansen M."/>
            <person name="Howarth C."/>
            <person name="Imamovic A."/>
            <person name="Larimer J."/>
            <person name="McCowan C."/>
            <person name="Murphy C."/>
            <person name="Pearson M."/>
            <person name="Priest M."/>
            <person name="Roberts A."/>
            <person name="Saif S."/>
            <person name="Shea T."/>
            <person name="Sykes S."/>
            <person name="Wortman J."/>
            <person name="Nusbaum C."/>
            <person name="Birren B."/>
        </authorList>
    </citation>
    <scope>NUCLEOTIDE SEQUENCE [LARGE SCALE GENOMIC DNA]</scope>
    <source>
        <strain evidence="5 6">BCC8398</strain>
    </source>
</reference>
<feature type="region of interest" description="Disordered" evidence="3">
    <location>
        <begin position="691"/>
        <end position="718"/>
    </location>
</feature>
<keyword evidence="6" id="KW-1185">Reference proteome</keyword>
<dbReference type="PROSITE" id="PS50014">
    <property type="entry name" value="BROMODOMAIN_2"/>
    <property type="match status" value="1"/>
</dbReference>
<evidence type="ECO:0000256" key="1">
    <source>
        <dbReference type="ARBA" id="ARBA00023117"/>
    </source>
</evidence>
<feature type="region of interest" description="Disordered" evidence="3">
    <location>
        <begin position="851"/>
        <end position="961"/>
    </location>
</feature>
<feature type="compositionally biased region" description="Low complexity" evidence="3">
    <location>
        <begin position="691"/>
        <end position="702"/>
    </location>
</feature>
<evidence type="ECO:0000313" key="6">
    <source>
        <dbReference type="Proteomes" id="UP000092666"/>
    </source>
</evidence>
<protein>
    <recommendedName>
        <fullName evidence="4">Bromo domain-containing protein</fullName>
    </recommendedName>
</protein>
<sequence>MVAEAPSTPRVAPIKLKLNFGSKLASASGTGTPYTPTPTLEDTFAYESPIALPRKGKGKEKAATVVDAAQDDSPSTPAKVGGKRKKDAKPTKISLSIPALPTSNGESAERQPSPIENRAQSEAGPSRPRSVTPLAQAALDDDEPKQEEEESAVISPAPQIASLPVTPAASDKAIAKSRGRPSSSKRTAKFTPKSRLNKAKARARPSAIPSHIQSEISTPSTPSTPSGLNHSTSLPETPGGEGSVRMESSENTSPDPLSLPMSPAGAEYDIGEAPSTPQGGGGDDLATPATGRGRRGGGRWMRVKRPLKELLNRIMTEIRKKDDYALFEEPVDLEAFPEYLDAIGGEGNMMDMGTMQSKVDNGEYTSIEQIEADLKTLVGSAQKFNPPGSIPYNSASRILTIGMKHVERSKPLVLTPSPSPTRNSATPFRGGSVVSGREKEDTIAPGYEEPATAIEALPPSSVIPEKMLDFPPNSLQALAVGWNLNGGRRLHAKRVVRSREKFGGKWRHWELDGTRDVAEMEDIENLLDQWRFKGREQLRQVVNWKALRKNGSWWESDASLASTSTIAGNPPTPYAAYSPRRDKIIERELGANEWGLNADIDAEMAFIRKRTGMRDADGSEVLSEHIRPMRPRHPERELPSPPNLINIYDNNVNLKTAKRPVGDWVREMCTGDTLGEAYLTSVDRFIRGAMASASPPSLSQQDSPDRKGEDEKADSAHDAMPLDEYVFKEYQDGVLSSGARHVAFTTFEALNSTCPPRPSATPSVLFSKGSTSQAMQYEPSWAVESARQAYARYAMKKLTSADNPMDIKPLLRMENDFLHQGVGGKSGVQEGLNWIGNEIERMDKEVRAELRADEEDADGDKNEAGSSSQGTTTSGHSAEVKRKREDDGMEVEIEQGDFKKAKMEASASDPQITAPPSSCSDSASRSSGRLTNVPPNTIETNGTTIPSTDANKPSTVPADTPELRRLRLELVALSKFYPLPALKKMTKEEADKLLPFNVRALMTVPSAVPVPPFGPPGVEPPKGKEKDKGRDGEGKKRK</sequence>
<feature type="region of interest" description="Disordered" evidence="3">
    <location>
        <begin position="47"/>
        <end position="299"/>
    </location>
</feature>
<dbReference type="InterPro" id="IPR001487">
    <property type="entry name" value="Bromodomain"/>
</dbReference>
<dbReference type="CDD" id="cd04369">
    <property type="entry name" value="Bromodomain"/>
    <property type="match status" value="1"/>
</dbReference>
<accession>A0A1B9GHB2</accession>
<dbReference type="AlphaFoldDB" id="A0A1B9GHB2"/>
<feature type="compositionally biased region" description="Polar residues" evidence="3">
    <location>
        <begin position="928"/>
        <end position="954"/>
    </location>
</feature>
<dbReference type="GO" id="GO:0006357">
    <property type="term" value="P:regulation of transcription by RNA polymerase II"/>
    <property type="evidence" value="ECO:0007669"/>
    <property type="project" value="TreeGrafter"/>
</dbReference>
<feature type="compositionally biased region" description="Low complexity" evidence="3">
    <location>
        <begin position="865"/>
        <end position="877"/>
    </location>
</feature>
<organism evidence="5 6">
    <name type="scientific">Kwoniella heveanensis BCC8398</name>
    <dbReference type="NCBI Taxonomy" id="1296120"/>
    <lineage>
        <taxon>Eukaryota</taxon>
        <taxon>Fungi</taxon>
        <taxon>Dikarya</taxon>
        <taxon>Basidiomycota</taxon>
        <taxon>Agaricomycotina</taxon>
        <taxon>Tremellomycetes</taxon>
        <taxon>Tremellales</taxon>
        <taxon>Cryptococcaceae</taxon>
        <taxon>Kwoniella</taxon>
    </lineage>
</organism>